<dbReference type="Gene3D" id="3.10.150.10">
    <property type="entry name" value="DNA Polymerase III, subunit A, domain 2"/>
    <property type="match status" value="1"/>
</dbReference>
<organism evidence="14 15">
    <name type="scientific">Intestinibaculum porci</name>
    <dbReference type="NCBI Taxonomy" id="2487118"/>
    <lineage>
        <taxon>Bacteria</taxon>
        <taxon>Bacillati</taxon>
        <taxon>Bacillota</taxon>
        <taxon>Erysipelotrichia</taxon>
        <taxon>Erysipelotrichales</taxon>
        <taxon>Erysipelotrichaceae</taxon>
        <taxon>Intestinibaculum</taxon>
    </lineage>
</organism>
<keyword evidence="5 10" id="KW-0808">Transferase</keyword>
<evidence type="ECO:0000259" key="12">
    <source>
        <dbReference type="Pfam" id="PF02767"/>
    </source>
</evidence>
<sequence length="367" mass="40670">MKFKIKRSILLNALANVSRAVSQKTPLPALTGIKFELTDEALILTGSDSDITIQTTITDQLEIIEPGAIVLSAKYIVEIIKRLDSDDVSIFILDGTLTRIQGGSSKFDLNGTDAFDYPRIDLSQNGVHLTIGSQLLKGLIEKTVFATSDKENRPTLTGVNFKAKETTLTAVATDSYRLAQCTTSLEENQSFNIVVPKKSLSEISRMIEKDENMDVFVSDHKILFVVGNFLILSRLIDGAYPDVSKLLMNNFNSSLSINANDLLKAIDRAALLSDDAKYIITLSMSPDRVRISSNSQEIGSVDEELPEAFYKGAPLDISFSAKYLNEAIRSINTETVKIQFTENMRPFMITDVDHDDNIQVILPVRTY</sequence>
<dbReference type="NCBIfam" id="TIGR00663">
    <property type="entry name" value="dnan"/>
    <property type="match status" value="1"/>
</dbReference>
<name>A0A3G9JLL0_9FIRM</name>
<keyword evidence="9" id="KW-0238">DNA-binding</keyword>
<evidence type="ECO:0000313" key="14">
    <source>
        <dbReference type="EMBL" id="BBH25068.1"/>
    </source>
</evidence>
<dbReference type="InterPro" id="IPR046938">
    <property type="entry name" value="DNA_clamp_sf"/>
</dbReference>
<evidence type="ECO:0000256" key="2">
    <source>
        <dbReference type="ARBA" id="ARBA00010752"/>
    </source>
</evidence>
<comment type="function">
    <text evidence="10">Confers DNA tethering and processivity to DNA polymerases and other proteins. Acts as a clamp, forming a ring around DNA (a reaction catalyzed by the clamp-loading complex) which diffuses in an ATP-independent manner freely and bidirectionally along dsDNA. Initially characterized for its ability to contact the catalytic subunit of DNA polymerase III (Pol III), a complex, multichain enzyme responsible for most of the replicative synthesis in bacteria; Pol III exhibits 3'-5' exonuclease proofreading activity. The beta chain is required for initiation of replication as well as for processivity of DNA replication.</text>
</comment>
<comment type="subunit">
    <text evidence="10">Forms a ring-shaped head-to-tail homodimer around DNA.</text>
</comment>
<dbReference type="GO" id="GO:0009360">
    <property type="term" value="C:DNA polymerase III complex"/>
    <property type="evidence" value="ECO:0007669"/>
    <property type="project" value="InterPro"/>
</dbReference>
<dbReference type="InParanoid" id="A0A3G9JLL0"/>
<keyword evidence="6 10" id="KW-0548">Nucleotidyltransferase</keyword>
<evidence type="ECO:0000259" key="11">
    <source>
        <dbReference type="Pfam" id="PF00712"/>
    </source>
</evidence>
<dbReference type="InterPro" id="IPR022635">
    <property type="entry name" value="DNA_polIII_beta_C"/>
</dbReference>
<evidence type="ECO:0000313" key="15">
    <source>
        <dbReference type="Proteomes" id="UP000268059"/>
    </source>
</evidence>
<proteinExistence type="inferred from homology"/>
<keyword evidence="8 10" id="KW-0239">DNA-directed DNA polymerase</keyword>
<dbReference type="GO" id="GO:0003677">
    <property type="term" value="F:DNA binding"/>
    <property type="evidence" value="ECO:0007669"/>
    <property type="project" value="UniProtKB-UniRule"/>
</dbReference>
<dbReference type="GO" id="GO:0003887">
    <property type="term" value="F:DNA-directed DNA polymerase activity"/>
    <property type="evidence" value="ECO:0007669"/>
    <property type="project" value="UniProtKB-UniRule"/>
</dbReference>
<dbReference type="Gene3D" id="3.70.10.10">
    <property type="match status" value="1"/>
</dbReference>
<evidence type="ECO:0000259" key="13">
    <source>
        <dbReference type="Pfam" id="PF02768"/>
    </source>
</evidence>
<dbReference type="SMART" id="SM00480">
    <property type="entry name" value="POL3Bc"/>
    <property type="match status" value="1"/>
</dbReference>
<evidence type="ECO:0000256" key="9">
    <source>
        <dbReference type="ARBA" id="ARBA00023125"/>
    </source>
</evidence>
<feature type="domain" description="DNA polymerase III beta sliding clamp N-terminal" evidence="11">
    <location>
        <begin position="1"/>
        <end position="120"/>
    </location>
</feature>
<evidence type="ECO:0000256" key="6">
    <source>
        <dbReference type="ARBA" id="ARBA00022695"/>
    </source>
</evidence>
<keyword evidence="7 10" id="KW-0235">DNA replication</keyword>
<dbReference type="SUPFAM" id="SSF55979">
    <property type="entry name" value="DNA clamp"/>
    <property type="match status" value="3"/>
</dbReference>
<dbReference type="Pfam" id="PF00712">
    <property type="entry name" value="DNA_pol3_beta"/>
    <property type="match status" value="1"/>
</dbReference>
<dbReference type="InterPro" id="IPR001001">
    <property type="entry name" value="DNA_polIII_beta"/>
</dbReference>
<keyword evidence="4 10" id="KW-0963">Cytoplasm</keyword>
<evidence type="ECO:0000256" key="8">
    <source>
        <dbReference type="ARBA" id="ARBA00022932"/>
    </source>
</evidence>
<evidence type="ECO:0000256" key="4">
    <source>
        <dbReference type="ARBA" id="ARBA00022490"/>
    </source>
</evidence>
<dbReference type="AlphaFoldDB" id="A0A3G9JLL0"/>
<dbReference type="InterPro" id="IPR022634">
    <property type="entry name" value="DNA_polIII_beta_N"/>
</dbReference>
<gene>
    <name evidence="14" type="ORF">SG0102_00020</name>
</gene>
<dbReference type="CDD" id="cd00140">
    <property type="entry name" value="beta_clamp"/>
    <property type="match status" value="1"/>
</dbReference>
<feature type="domain" description="DNA polymerase III beta sliding clamp C-terminal" evidence="13">
    <location>
        <begin position="246"/>
        <end position="365"/>
    </location>
</feature>
<dbReference type="PIRSF" id="PIRSF000804">
    <property type="entry name" value="DNA_pol_III_b"/>
    <property type="match status" value="1"/>
</dbReference>
<protein>
    <recommendedName>
        <fullName evidence="3 10">Beta sliding clamp</fullName>
    </recommendedName>
</protein>
<dbReference type="PANTHER" id="PTHR30478">
    <property type="entry name" value="DNA POLYMERASE III SUBUNIT BETA"/>
    <property type="match status" value="1"/>
</dbReference>
<feature type="domain" description="DNA polymerase III beta sliding clamp central" evidence="12">
    <location>
        <begin position="131"/>
        <end position="242"/>
    </location>
</feature>
<dbReference type="FunCoup" id="A0A3G9JLL0">
    <property type="interactions" value="367"/>
</dbReference>
<reference evidence="14 15" key="1">
    <citation type="submission" date="2018-11" db="EMBL/GenBank/DDBJ databases">
        <title>Novel Erysipelotrichaceae bacterium isolated from small intestine of a swine.</title>
        <authorList>
            <person name="Kim J.S."/>
            <person name="Choe H."/>
            <person name="Lee Y.R."/>
            <person name="Kim K.M."/>
            <person name="Park D.S."/>
        </authorList>
    </citation>
    <scope>NUCLEOTIDE SEQUENCE [LARGE SCALE GENOMIC DNA]</scope>
    <source>
        <strain evidence="14 15">SG0102</strain>
    </source>
</reference>
<evidence type="ECO:0000256" key="3">
    <source>
        <dbReference type="ARBA" id="ARBA00021035"/>
    </source>
</evidence>
<dbReference type="KEGG" id="ebm:SG0102_00020"/>
<dbReference type="OrthoDB" id="8421503at2"/>
<dbReference type="RefSeq" id="WP_125118052.1">
    <property type="nucleotide sequence ID" value="NZ_AP019309.1"/>
</dbReference>
<comment type="subcellular location">
    <subcellularLocation>
        <location evidence="1 10">Cytoplasm</location>
    </subcellularLocation>
</comment>
<dbReference type="GO" id="GO:0008408">
    <property type="term" value="F:3'-5' exonuclease activity"/>
    <property type="evidence" value="ECO:0007669"/>
    <property type="project" value="InterPro"/>
</dbReference>
<dbReference type="Pfam" id="PF02768">
    <property type="entry name" value="DNA_pol3_beta_3"/>
    <property type="match status" value="1"/>
</dbReference>
<evidence type="ECO:0000256" key="1">
    <source>
        <dbReference type="ARBA" id="ARBA00004496"/>
    </source>
</evidence>
<evidence type="ECO:0000256" key="5">
    <source>
        <dbReference type="ARBA" id="ARBA00022679"/>
    </source>
</evidence>
<dbReference type="EMBL" id="AP019309">
    <property type="protein sequence ID" value="BBH25068.1"/>
    <property type="molecule type" value="Genomic_DNA"/>
</dbReference>
<dbReference type="Proteomes" id="UP000268059">
    <property type="component" value="Chromosome"/>
</dbReference>
<dbReference type="PANTHER" id="PTHR30478:SF0">
    <property type="entry name" value="BETA SLIDING CLAMP"/>
    <property type="match status" value="1"/>
</dbReference>
<comment type="similarity">
    <text evidence="2 10">Belongs to the beta sliding clamp family.</text>
</comment>
<accession>A0A3G9JLL0</accession>
<dbReference type="GO" id="GO:0006271">
    <property type="term" value="P:DNA strand elongation involved in DNA replication"/>
    <property type="evidence" value="ECO:0007669"/>
    <property type="project" value="TreeGrafter"/>
</dbReference>
<dbReference type="InterPro" id="IPR022637">
    <property type="entry name" value="DNA_polIII_beta_cen"/>
</dbReference>
<dbReference type="Pfam" id="PF02767">
    <property type="entry name" value="DNA_pol3_beta_2"/>
    <property type="match status" value="1"/>
</dbReference>
<evidence type="ECO:0000256" key="7">
    <source>
        <dbReference type="ARBA" id="ARBA00022705"/>
    </source>
</evidence>
<evidence type="ECO:0000256" key="10">
    <source>
        <dbReference type="PIRNR" id="PIRNR000804"/>
    </source>
</evidence>
<dbReference type="GO" id="GO:0005737">
    <property type="term" value="C:cytoplasm"/>
    <property type="evidence" value="ECO:0007669"/>
    <property type="project" value="UniProtKB-SubCell"/>
</dbReference>
<keyword evidence="15" id="KW-1185">Reference proteome</keyword>